<reference evidence="2 3" key="1">
    <citation type="submission" date="2015-06" db="EMBL/GenBank/DDBJ databases">
        <title>Expansion of signal transduction pathways in fungi by whole-genome duplication.</title>
        <authorList>
            <consortium name="DOE Joint Genome Institute"/>
            <person name="Corrochano L.M."/>
            <person name="Kuo A."/>
            <person name="Marcet-Houben M."/>
            <person name="Polaino S."/>
            <person name="Salamov A."/>
            <person name="Villalobos J.M."/>
            <person name="Alvarez M.I."/>
            <person name="Avalos J."/>
            <person name="Benito E.P."/>
            <person name="Benoit I."/>
            <person name="Burger G."/>
            <person name="Camino L.P."/>
            <person name="Canovas D."/>
            <person name="Cerda-Olmedo E."/>
            <person name="Cheng J.-F."/>
            <person name="Dominguez A."/>
            <person name="Elias M."/>
            <person name="Eslava A.P."/>
            <person name="Glaser F."/>
            <person name="Grimwood J."/>
            <person name="Gutierrez G."/>
            <person name="Heitman J."/>
            <person name="Henrissat B."/>
            <person name="Iturriaga E.A."/>
            <person name="Lang B.F."/>
            <person name="Lavin J.L."/>
            <person name="Lee S."/>
            <person name="Li W."/>
            <person name="Lindquist E."/>
            <person name="Lopez-Garcia S."/>
            <person name="Luque E.M."/>
            <person name="Marcos A.T."/>
            <person name="Martin J."/>
            <person name="Mccluskey K."/>
            <person name="Medina H.R."/>
            <person name="Miralles-Duran A."/>
            <person name="Miyazaki A."/>
            <person name="Munoz-Torres E."/>
            <person name="Oguiza J.A."/>
            <person name="Ohm R."/>
            <person name="Olmedo M."/>
            <person name="Orejas M."/>
            <person name="Ortiz-Castellanos L."/>
            <person name="Pisabarro A.G."/>
            <person name="Rodriguez-Romero J."/>
            <person name="Ruiz-Herrera J."/>
            <person name="Ruiz-Vazquez R."/>
            <person name="Sanz C."/>
            <person name="Schackwitz W."/>
            <person name="Schmutz J."/>
            <person name="Shahriari M."/>
            <person name="Shelest E."/>
            <person name="Silva-Franco F."/>
            <person name="Soanes D."/>
            <person name="Syed K."/>
            <person name="Tagua V.G."/>
            <person name="Talbot N.J."/>
            <person name="Thon M."/>
            <person name="De Vries R.P."/>
            <person name="Wiebenga A."/>
            <person name="Yadav J.S."/>
            <person name="Braun E.L."/>
            <person name="Baker S."/>
            <person name="Garre V."/>
            <person name="Horwitz B."/>
            <person name="Torres-Martinez S."/>
            <person name="Idnurm A."/>
            <person name="Herrera-Estrella A."/>
            <person name="Gabaldon T."/>
            <person name="Grigoriev I.V."/>
        </authorList>
    </citation>
    <scope>NUCLEOTIDE SEQUENCE [LARGE SCALE GENOMIC DNA]</scope>
    <source>
        <strain evidence="2 3">CBS 277.49</strain>
    </source>
</reference>
<gene>
    <name evidence="2" type="ORF">MUCCIDRAFT_114220</name>
</gene>
<proteinExistence type="predicted"/>
<keyword evidence="3" id="KW-1185">Reference proteome</keyword>
<dbReference type="VEuPathDB" id="FungiDB:MUCCIDRAFT_114220"/>
<feature type="compositionally biased region" description="Basic and acidic residues" evidence="1">
    <location>
        <begin position="67"/>
        <end position="76"/>
    </location>
</feature>
<protein>
    <submittedName>
        <fullName evidence="2">Uncharacterized protein</fullName>
    </submittedName>
</protein>
<dbReference type="OrthoDB" id="2281940at2759"/>
<accession>A0A168HPW7</accession>
<sequence length="507" mass="57703">MYSIILNDIVGKFAIPREGHRKLTKLINAMIQETPEPKILQGPATEDMIKIKLASALNGDNSTECPQCKEPRDQRINPRTKKPKHTIKLLSVPSAEANRQNQVMTDFFDGGAYQQMRQDGKFANDNDIACSIYTDGFANTKRCKKKYIMMIHMVILNYDRRTRFRQTYHIQLGIVASNRSICLNSFLCPILSELHYLERFGMVTSGVYLPYKPKPNNAPLRTKADYEDRPTHGITGVSLLSKMDGSQDLRFYAKDELHTIARGVGSLVLDLLMVDITGETKSSQATLVEIENVVDATRKHVPISFQGSFLKDLITTLQGVRAVDICDYFLHCVPNLFVPQFTTEKAKTALLQLVKRCSIALSWEVTTVDLDDMDACFEEFFRFCNEQITLEQLPKSVYTPLIHYLTHLSDTIWYLGPMPVYSCRSLERSIGQFKTLMTAKINDQAQPSNLVEKVMVRSLLSHSLDVAKAANVAFTKKEDSSDWFEHDEVTAGSNRQLWRPFKEVKKY</sequence>
<feature type="region of interest" description="Disordered" evidence="1">
    <location>
        <begin position="62"/>
        <end position="82"/>
    </location>
</feature>
<dbReference type="AlphaFoldDB" id="A0A168HPW7"/>
<name>A0A168HPW7_MUCCL</name>
<evidence type="ECO:0000313" key="3">
    <source>
        <dbReference type="Proteomes" id="UP000077051"/>
    </source>
</evidence>
<evidence type="ECO:0000313" key="2">
    <source>
        <dbReference type="EMBL" id="OAC99044.1"/>
    </source>
</evidence>
<dbReference type="STRING" id="747725.A0A168HPW7"/>
<dbReference type="EMBL" id="AMYB01000008">
    <property type="protein sequence ID" value="OAC99044.1"/>
    <property type="molecule type" value="Genomic_DNA"/>
</dbReference>
<organism evidence="2 3">
    <name type="scientific">Mucor lusitanicus CBS 277.49</name>
    <dbReference type="NCBI Taxonomy" id="747725"/>
    <lineage>
        <taxon>Eukaryota</taxon>
        <taxon>Fungi</taxon>
        <taxon>Fungi incertae sedis</taxon>
        <taxon>Mucoromycota</taxon>
        <taxon>Mucoromycotina</taxon>
        <taxon>Mucoromycetes</taxon>
        <taxon>Mucorales</taxon>
        <taxon>Mucorineae</taxon>
        <taxon>Mucoraceae</taxon>
        <taxon>Mucor</taxon>
    </lineage>
</organism>
<evidence type="ECO:0000256" key="1">
    <source>
        <dbReference type="SAM" id="MobiDB-lite"/>
    </source>
</evidence>
<dbReference type="Proteomes" id="UP000077051">
    <property type="component" value="Unassembled WGS sequence"/>
</dbReference>
<comment type="caution">
    <text evidence="2">The sequence shown here is derived from an EMBL/GenBank/DDBJ whole genome shotgun (WGS) entry which is preliminary data.</text>
</comment>